<evidence type="ECO:0000256" key="4">
    <source>
        <dbReference type="ARBA" id="ARBA00023002"/>
    </source>
</evidence>
<evidence type="ECO:0000256" key="2">
    <source>
        <dbReference type="ARBA" id="ARBA00022723"/>
    </source>
</evidence>
<dbReference type="GO" id="GO:0016706">
    <property type="term" value="F:2-oxoglutarate-dependent dioxygenase activity"/>
    <property type="evidence" value="ECO:0007669"/>
    <property type="project" value="TreeGrafter"/>
</dbReference>
<gene>
    <name evidence="7" type="ORF">CAL25_18170</name>
</gene>
<evidence type="ECO:0000259" key="6">
    <source>
        <dbReference type="PROSITE" id="PS51184"/>
    </source>
</evidence>
<keyword evidence="8" id="KW-1185">Reference proteome</keyword>
<dbReference type="Gene3D" id="3.40.366.30">
    <property type="entry name" value="50S ribosomal protein L16 arginine hydroxylase, Chain A, Domain 2"/>
    <property type="match status" value="1"/>
</dbReference>
<feature type="domain" description="JmjC" evidence="6">
    <location>
        <begin position="98"/>
        <end position="225"/>
    </location>
</feature>
<name>A0A261TAG4_9BORD</name>
<sequence length="395" mass="43713">MKTDLPLTLLGGLSPDTFMRRYWQRKPLLIRGAVPGMRPPESVAALKKLARRDDVESRLIWREGGEWNMENGPFARLPKVNEPEWTLLVQSLDLHSDAAAALIQQFRFVPDARLDDLMVSIASTGGGVGPHFDSYDVFLLQGQGRRRWRWGRQKDLSLEPGLPLKILSNFEPEEEAILEPGDMLYLPPQAAHDGVALDDDCMTISIGFRAPTQANLARGLLEAAADQAMARVGLLGGPYGEPALPGPRLDGIYRDPGQPATGQPAALPDALVEATLATLQKLRFDDALASRFLGCWLTEPSQLSVFDSPEDPVDLEDSWPEAGRLVLDRRSRMLYRGRQLFINGETAMVPADAALRELADARELACADARCRKLSDDARACLADWLDSGWLHYRP</sequence>
<dbReference type="OrthoDB" id="9764016at2"/>
<evidence type="ECO:0000256" key="1">
    <source>
        <dbReference type="ARBA" id="ARBA00001954"/>
    </source>
</evidence>
<protein>
    <submittedName>
        <fullName evidence="7">Cupin</fullName>
    </submittedName>
</protein>
<keyword evidence="5" id="KW-0408">Iron</keyword>
<evidence type="ECO:0000256" key="3">
    <source>
        <dbReference type="ARBA" id="ARBA00022964"/>
    </source>
</evidence>
<dbReference type="PANTHER" id="PTHR13096">
    <property type="entry name" value="MINA53 MYC INDUCED NUCLEAR ANTIGEN"/>
    <property type="match status" value="1"/>
</dbReference>
<dbReference type="InterPro" id="IPR046799">
    <property type="entry name" value="ROXA-like_wH"/>
</dbReference>
<comment type="caution">
    <text evidence="7">The sequence shown here is derived from an EMBL/GenBank/DDBJ whole genome shotgun (WGS) entry which is preliminary data.</text>
</comment>
<dbReference type="GO" id="GO:0046872">
    <property type="term" value="F:metal ion binding"/>
    <property type="evidence" value="ECO:0007669"/>
    <property type="project" value="UniProtKB-KW"/>
</dbReference>
<organism evidence="7 8">
    <name type="scientific">Bordetella genomosp. 5</name>
    <dbReference type="NCBI Taxonomy" id="1395608"/>
    <lineage>
        <taxon>Bacteria</taxon>
        <taxon>Pseudomonadati</taxon>
        <taxon>Pseudomonadota</taxon>
        <taxon>Betaproteobacteria</taxon>
        <taxon>Burkholderiales</taxon>
        <taxon>Alcaligenaceae</taxon>
        <taxon>Bordetella</taxon>
    </lineage>
</organism>
<dbReference type="Pfam" id="PF08007">
    <property type="entry name" value="JmjC_2"/>
    <property type="match status" value="1"/>
</dbReference>
<proteinExistence type="predicted"/>
<dbReference type="InterPro" id="IPR039994">
    <property type="entry name" value="NO66-like"/>
</dbReference>
<keyword evidence="4" id="KW-0560">Oxidoreductase</keyword>
<evidence type="ECO:0000313" key="8">
    <source>
        <dbReference type="Proteomes" id="UP000216913"/>
    </source>
</evidence>
<dbReference type="SMART" id="SM00558">
    <property type="entry name" value="JmjC"/>
    <property type="match status" value="1"/>
</dbReference>
<accession>A0A261TAG4</accession>
<evidence type="ECO:0000256" key="5">
    <source>
        <dbReference type="ARBA" id="ARBA00023004"/>
    </source>
</evidence>
<evidence type="ECO:0000313" key="7">
    <source>
        <dbReference type="EMBL" id="OZI46624.1"/>
    </source>
</evidence>
<comment type="cofactor">
    <cofactor evidence="1">
        <name>Fe(2+)</name>
        <dbReference type="ChEBI" id="CHEBI:29033"/>
    </cofactor>
</comment>
<dbReference type="RefSeq" id="WP_094802422.1">
    <property type="nucleotide sequence ID" value="NZ_NEVP01000011.1"/>
</dbReference>
<keyword evidence="3" id="KW-0223">Dioxygenase</keyword>
<dbReference type="Gene3D" id="2.60.120.650">
    <property type="entry name" value="Cupin"/>
    <property type="match status" value="1"/>
</dbReference>
<dbReference type="InterPro" id="IPR003347">
    <property type="entry name" value="JmjC_dom"/>
</dbReference>
<dbReference type="PANTHER" id="PTHR13096:SF8">
    <property type="entry name" value="RIBOSOMAL OXYGENASE 1"/>
    <property type="match status" value="1"/>
</dbReference>
<dbReference type="Pfam" id="PF20514">
    <property type="entry name" value="WHD_ROXA"/>
    <property type="match status" value="1"/>
</dbReference>
<dbReference type="EMBL" id="NEVP01000011">
    <property type="protein sequence ID" value="OZI46624.1"/>
    <property type="molecule type" value="Genomic_DNA"/>
</dbReference>
<dbReference type="Proteomes" id="UP000216913">
    <property type="component" value="Unassembled WGS sequence"/>
</dbReference>
<keyword evidence="2" id="KW-0479">Metal-binding</keyword>
<reference evidence="7 8" key="1">
    <citation type="submission" date="2017-05" db="EMBL/GenBank/DDBJ databases">
        <title>Complete and WGS of Bordetella genogroups.</title>
        <authorList>
            <person name="Spilker T."/>
            <person name="LiPuma J."/>
        </authorList>
    </citation>
    <scope>NUCLEOTIDE SEQUENCE [LARGE SCALE GENOMIC DNA]</scope>
    <source>
        <strain evidence="7 8">AU10456</strain>
    </source>
</reference>
<dbReference type="AlphaFoldDB" id="A0A261TAG4"/>
<dbReference type="SUPFAM" id="SSF51197">
    <property type="entry name" value="Clavaminate synthase-like"/>
    <property type="match status" value="1"/>
</dbReference>
<dbReference type="PROSITE" id="PS51184">
    <property type="entry name" value="JMJC"/>
    <property type="match status" value="1"/>
</dbReference>